<gene>
    <name evidence="2" type="ORF">PBR_2691</name>
</gene>
<keyword evidence="3" id="KW-1185">Reference proteome</keyword>
<comment type="caution">
    <text evidence="2">The sequence shown here is derived from an EMBL/GenBank/DDBJ whole genome shotgun (WGS) entry which is preliminary data.</text>
</comment>
<dbReference type="SUPFAM" id="SSF53474">
    <property type="entry name" value="alpha/beta-Hydrolases"/>
    <property type="match status" value="1"/>
</dbReference>
<keyword evidence="1" id="KW-0732">Signal</keyword>
<dbReference type="InterPro" id="IPR050955">
    <property type="entry name" value="Plant_Biomass_Hydrol_Est"/>
</dbReference>
<reference evidence="2 3" key="1">
    <citation type="journal article" date="2010" name="Microb. Ecol.">
        <title>Comparative genome analysis of Prevotella ruminicola and Prevotella bryantii: insights into their environmental niche.</title>
        <authorList>
            <consortium name="North American Consortium for Rumen Bacteria"/>
            <person name="Purushe J."/>
            <person name="Fouts D.E."/>
            <person name="Morrison M."/>
            <person name="White B.A."/>
            <person name="Mackie R.I."/>
            <person name="Coutinho P.M."/>
            <person name="Henrissat B."/>
            <person name="Nelson K.E."/>
        </authorList>
    </citation>
    <scope>NUCLEOTIDE SEQUENCE [LARGE SCALE GENOMIC DNA]</scope>
    <source>
        <strain evidence="2 3">B14</strain>
    </source>
</reference>
<organism evidence="2 3">
    <name type="scientific">Segatella baroniae B14</name>
    <dbReference type="NCBI Taxonomy" id="752555"/>
    <lineage>
        <taxon>Bacteria</taxon>
        <taxon>Pseudomonadati</taxon>
        <taxon>Bacteroidota</taxon>
        <taxon>Bacteroidia</taxon>
        <taxon>Bacteroidales</taxon>
        <taxon>Prevotellaceae</taxon>
        <taxon>Segatella</taxon>
    </lineage>
</organism>
<evidence type="ECO:0000313" key="2">
    <source>
        <dbReference type="EMBL" id="EFI71988.1"/>
    </source>
</evidence>
<accession>D8DX68</accession>
<dbReference type="OrthoDB" id="9764953at2"/>
<name>D8DX68_9BACT</name>
<dbReference type="Gene3D" id="3.40.50.1820">
    <property type="entry name" value="alpha/beta hydrolase"/>
    <property type="match status" value="1"/>
</dbReference>
<evidence type="ECO:0000256" key="1">
    <source>
        <dbReference type="ARBA" id="ARBA00022729"/>
    </source>
</evidence>
<dbReference type="Proteomes" id="UP000004524">
    <property type="component" value="Unassembled WGS sequence"/>
</dbReference>
<evidence type="ECO:0000313" key="3">
    <source>
        <dbReference type="Proteomes" id="UP000004524"/>
    </source>
</evidence>
<dbReference type="Pfam" id="PF00756">
    <property type="entry name" value="Esterase"/>
    <property type="match status" value="1"/>
</dbReference>
<dbReference type="PANTHER" id="PTHR43037:SF1">
    <property type="entry name" value="BLL1128 PROTEIN"/>
    <property type="match status" value="1"/>
</dbReference>
<dbReference type="PANTHER" id="PTHR43037">
    <property type="entry name" value="UNNAMED PRODUCT-RELATED"/>
    <property type="match status" value="1"/>
</dbReference>
<dbReference type="AlphaFoldDB" id="D8DX68"/>
<dbReference type="EMBL" id="ADWO01000058">
    <property type="protein sequence ID" value="EFI71988.1"/>
    <property type="molecule type" value="Genomic_DNA"/>
</dbReference>
<dbReference type="InterPro" id="IPR029058">
    <property type="entry name" value="AB_hydrolase_fold"/>
</dbReference>
<dbReference type="InterPro" id="IPR000801">
    <property type="entry name" value="Esterase-like"/>
</dbReference>
<proteinExistence type="predicted"/>
<protein>
    <submittedName>
        <fullName evidence="2">Uncharacterized protein</fullName>
    </submittedName>
</protein>
<sequence length="315" mass="35260">MTMRKIAFILVAGLMCLTACAQKKGGERGPRQGGHMEINKDSDSTFVALKNETLKKFKQLTFNDEHTGKTMEYNLLVPEGYDGTKSYPLVLFMGDASTAGKEVTAPLTQGYGALEFASDRDQQKHPSFVLVPQYTDWAVQDDWSTTDEVEMTIRLLEKVCKEYNVDTNRLYTTGQSMGGMMSFYFNITHPDLFAASLFVSSQWDTSKMQDFGKKHFFYIVAGGDQKASGGMQDLAKVLKENNARVDSASWSAKLPSAEQEKLAEKLIARDGNINFIRWEAGSVLPESGKGMEHMASFDYGYKIAAVRDWLFKQSK</sequence>